<protein>
    <recommendedName>
        <fullName evidence="3">histidine kinase</fullName>
        <ecNumber evidence="3">2.7.13.3</ecNumber>
    </recommendedName>
</protein>
<evidence type="ECO:0000259" key="12">
    <source>
        <dbReference type="PROSITE" id="PS50112"/>
    </source>
</evidence>
<dbReference type="AlphaFoldDB" id="X1AT82"/>
<dbReference type="PROSITE" id="PS50112">
    <property type="entry name" value="PAS"/>
    <property type="match status" value="1"/>
</dbReference>
<evidence type="ECO:0000256" key="5">
    <source>
        <dbReference type="ARBA" id="ARBA00022692"/>
    </source>
</evidence>
<evidence type="ECO:0000256" key="3">
    <source>
        <dbReference type="ARBA" id="ARBA00012438"/>
    </source>
</evidence>
<dbReference type="Gene3D" id="3.30.450.20">
    <property type="entry name" value="PAS domain"/>
    <property type="match status" value="1"/>
</dbReference>
<keyword evidence="6" id="KW-0547">Nucleotide-binding</keyword>
<evidence type="ECO:0000256" key="7">
    <source>
        <dbReference type="ARBA" id="ARBA00022777"/>
    </source>
</evidence>
<dbReference type="Gene3D" id="1.10.287.130">
    <property type="match status" value="1"/>
</dbReference>
<gene>
    <name evidence="13" type="ORF">S01H4_34917</name>
</gene>
<proteinExistence type="predicted"/>
<dbReference type="EC" id="2.7.13.3" evidence="3"/>
<organism evidence="13">
    <name type="scientific">marine sediment metagenome</name>
    <dbReference type="NCBI Taxonomy" id="412755"/>
    <lineage>
        <taxon>unclassified sequences</taxon>
        <taxon>metagenomes</taxon>
        <taxon>ecological metagenomes</taxon>
    </lineage>
</organism>
<dbReference type="NCBIfam" id="TIGR00229">
    <property type="entry name" value="sensory_box"/>
    <property type="match status" value="1"/>
</dbReference>
<dbReference type="SUPFAM" id="SSF55785">
    <property type="entry name" value="PYP-like sensor domain (PAS domain)"/>
    <property type="match status" value="1"/>
</dbReference>
<dbReference type="GO" id="GO:0005524">
    <property type="term" value="F:ATP binding"/>
    <property type="evidence" value="ECO:0007669"/>
    <property type="project" value="UniProtKB-KW"/>
</dbReference>
<dbReference type="EMBL" id="BART01018505">
    <property type="protein sequence ID" value="GAG75463.1"/>
    <property type="molecule type" value="Genomic_DNA"/>
</dbReference>
<keyword evidence="8" id="KW-0067">ATP-binding</keyword>
<evidence type="ECO:0000256" key="6">
    <source>
        <dbReference type="ARBA" id="ARBA00022741"/>
    </source>
</evidence>
<feature type="domain" description="PAS" evidence="12">
    <location>
        <begin position="30"/>
        <end position="100"/>
    </location>
</feature>
<keyword evidence="10" id="KW-0902">Two-component regulatory system</keyword>
<dbReference type="GO" id="GO:0000155">
    <property type="term" value="F:phosphorelay sensor kinase activity"/>
    <property type="evidence" value="ECO:0007669"/>
    <property type="project" value="InterPro"/>
</dbReference>
<keyword evidence="5" id="KW-0812">Transmembrane</keyword>
<comment type="caution">
    <text evidence="13">The sequence shown here is derived from an EMBL/GenBank/DDBJ whole genome shotgun (WGS) entry which is preliminary data.</text>
</comment>
<keyword evidence="4" id="KW-0808">Transferase</keyword>
<name>X1AT82_9ZZZZ</name>
<keyword evidence="7" id="KW-0418">Kinase</keyword>
<dbReference type="InterPro" id="IPR050351">
    <property type="entry name" value="BphY/WalK/GraS-like"/>
</dbReference>
<comment type="catalytic activity">
    <reaction evidence="1">
        <text>ATP + protein L-histidine = ADP + protein N-phospho-L-histidine.</text>
        <dbReference type="EC" id="2.7.13.3"/>
    </reaction>
</comment>
<keyword evidence="11" id="KW-0472">Membrane</keyword>
<dbReference type="PANTHER" id="PTHR42878:SF7">
    <property type="entry name" value="SENSOR HISTIDINE KINASE GLRK"/>
    <property type="match status" value="1"/>
</dbReference>
<dbReference type="CDD" id="cd00130">
    <property type="entry name" value="PAS"/>
    <property type="match status" value="1"/>
</dbReference>
<dbReference type="GO" id="GO:0007234">
    <property type="term" value="P:osmosensory signaling via phosphorelay pathway"/>
    <property type="evidence" value="ECO:0007669"/>
    <property type="project" value="TreeGrafter"/>
</dbReference>
<dbReference type="PANTHER" id="PTHR42878">
    <property type="entry name" value="TWO-COMPONENT HISTIDINE KINASE"/>
    <property type="match status" value="1"/>
</dbReference>
<dbReference type="GO" id="GO:0000156">
    <property type="term" value="F:phosphorelay response regulator activity"/>
    <property type="evidence" value="ECO:0007669"/>
    <property type="project" value="TreeGrafter"/>
</dbReference>
<evidence type="ECO:0000256" key="1">
    <source>
        <dbReference type="ARBA" id="ARBA00000085"/>
    </source>
</evidence>
<evidence type="ECO:0000256" key="9">
    <source>
        <dbReference type="ARBA" id="ARBA00022989"/>
    </source>
</evidence>
<dbReference type="Pfam" id="PF00512">
    <property type="entry name" value="HisKA"/>
    <property type="match status" value="1"/>
</dbReference>
<evidence type="ECO:0000256" key="11">
    <source>
        <dbReference type="ARBA" id="ARBA00023136"/>
    </source>
</evidence>
<evidence type="ECO:0000256" key="4">
    <source>
        <dbReference type="ARBA" id="ARBA00022679"/>
    </source>
</evidence>
<dbReference type="Pfam" id="PF13426">
    <property type="entry name" value="PAS_9"/>
    <property type="match status" value="1"/>
</dbReference>
<comment type="subcellular location">
    <subcellularLocation>
        <location evidence="2">Membrane</location>
        <topology evidence="2">Multi-pass membrane protein</topology>
    </subcellularLocation>
</comment>
<accession>X1AT82</accession>
<sequence length="255" mass="29395">MSFCIIQNIFGFFLFYLELKKREKEKKIEEELSFSTATQSVPIGFFIINDEFKILFANSFGLNTLGLKTDETIGKKCHDVILSNDMKGNISLLDEFLSKFPEKTYFQSPLHLLRKDGHEITVSFGVSPFKFNGKSFAVLFFTNPAEWEMVHSKEDEFITNVAHELRTPLFAIIGSLSILETELKGMNNLPPTIQSFLNIVREEGEKFANILNALLDFDEVSKWNIGLKREIFPILELVKKIAENFKQKVRKKYSN</sequence>
<dbReference type="CDD" id="cd00082">
    <property type="entry name" value="HisKA"/>
    <property type="match status" value="1"/>
</dbReference>
<dbReference type="GO" id="GO:0016020">
    <property type="term" value="C:membrane"/>
    <property type="evidence" value="ECO:0007669"/>
    <property type="project" value="UniProtKB-SubCell"/>
</dbReference>
<dbReference type="InterPro" id="IPR000014">
    <property type="entry name" value="PAS"/>
</dbReference>
<evidence type="ECO:0000256" key="8">
    <source>
        <dbReference type="ARBA" id="ARBA00022840"/>
    </source>
</evidence>
<dbReference type="SUPFAM" id="SSF47384">
    <property type="entry name" value="Homodimeric domain of signal transducing histidine kinase"/>
    <property type="match status" value="1"/>
</dbReference>
<dbReference type="InterPro" id="IPR003661">
    <property type="entry name" value="HisK_dim/P_dom"/>
</dbReference>
<dbReference type="SMART" id="SM00388">
    <property type="entry name" value="HisKA"/>
    <property type="match status" value="1"/>
</dbReference>
<reference evidence="13" key="1">
    <citation type="journal article" date="2014" name="Front. Microbiol.">
        <title>High frequency of phylogenetically diverse reductive dehalogenase-homologous genes in deep subseafloor sedimentary metagenomes.</title>
        <authorList>
            <person name="Kawai M."/>
            <person name="Futagami T."/>
            <person name="Toyoda A."/>
            <person name="Takaki Y."/>
            <person name="Nishi S."/>
            <person name="Hori S."/>
            <person name="Arai W."/>
            <person name="Tsubouchi T."/>
            <person name="Morono Y."/>
            <person name="Uchiyama I."/>
            <person name="Ito T."/>
            <person name="Fujiyama A."/>
            <person name="Inagaki F."/>
            <person name="Takami H."/>
        </authorList>
    </citation>
    <scope>NUCLEOTIDE SEQUENCE</scope>
    <source>
        <strain evidence="13">Expedition CK06-06</strain>
    </source>
</reference>
<keyword evidence="9" id="KW-1133">Transmembrane helix</keyword>
<evidence type="ECO:0000313" key="13">
    <source>
        <dbReference type="EMBL" id="GAG75463.1"/>
    </source>
</evidence>
<dbReference type="InterPro" id="IPR036097">
    <property type="entry name" value="HisK_dim/P_sf"/>
</dbReference>
<dbReference type="InterPro" id="IPR035965">
    <property type="entry name" value="PAS-like_dom_sf"/>
</dbReference>
<evidence type="ECO:0000256" key="10">
    <source>
        <dbReference type="ARBA" id="ARBA00023012"/>
    </source>
</evidence>
<dbReference type="GO" id="GO:0030295">
    <property type="term" value="F:protein kinase activator activity"/>
    <property type="evidence" value="ECO:0007669"/>
    <property type="project" value="TreeGrafter"/>
</dbReference>
<evidence type="ECO:0000256" key="2">
    <source>
        <dbReference type="ARBA" id="ARBA00004141"/>
    </source>
</evidence>